<name>A0A067RL12_ZOONE</name>
<dbReference type="EMBL" id="KK852563">
    <property type="protein sequence ID" value="KDR21290.1"/>
    <property type="molecule type" value="Genomic_DNA"/>
</dbReference>
<dbReference type="InParanoid" id="A0A067RL12"/>
<dbReference type="Pfam" id="PF07648">
    <property type="entry name" value="Kazal_2"/>
    <property type="match status" value="1"/>
</dbReference>
<dbReference type="PROSITE" id="PS00282">
    <property type="entry name" value="KAZAL_1"/>
    <property type="match status" value="1"/>
</dbReference>
<feature type="domain" description="Kazal-like" evidence="1">
    <location>
        <begin position="11"/>
        <end position="64"/>
    </location>
</feature>
<evidence type="ECO:0000259" key="1">
    <source>
        <dbReference type="PROSITE" id="PS51465"/>
    </source>
</evidence>
<gene>
    <name evidence="2" type="ORF">L798_04264</name>
</gene>
<dbReference type="SUPFAM" id="SSF100895">
    <property type="entry name" value="Kazal-type serine protease inhibitors"/>
    <property type="match status" value="1"/>
</dbReference>
<proteinExistence type="predicted"/>
<evidence type="ECO:0000313" key="2">
    <source>
        <dbReference type="EMBL" id="KDR21290.1"/>
    </source>
</evidence>
<dbReference type="Proteomes" id="UP000027135">
    <property type="component" value="Unassembled WGS sequence"/>
</dbReference>
<dbReference type="AlphaFoldDB" id="A0A067RL12"/>
<dbReference type="SMART" id="SM00280">
    <property type="entry name" value="KAZAL"/>
    <property type="match status" value="1"/>
</dbReference>
<dbReference type="Gene3D" id="3.30.60.30">
    <property type="match status" value="1"/>
</dbReference>
<protein>
    <recommendedName>
        <fullName evidence="1">Kazal-like domain-containing protein</fullName>
    </recommendedName>
</protein>
<keyword evidence="3" id="KW-1185">Reference proteome</keyword>
<sequence length="99" mass="10806">MVALVALTRAQLGSVHCKVGCACSDEFKPLCGNDRQTYQNECKLRCSQCEKPGLEALFSGRCEDVFAVPAPVITYTAPIPMLQLAPAPVFYPFVLRPTI</sequence>
<evidence type="ECO:0000313" key="3">
    <source>
        <dbReference type="Proteomes" id="UP000027135"/>
    </source>
</evidence>
<dbReference type="InterPro" id="IPR002350">
    <property type="entry name" value="Kazal_dom"/>
</dbReference>
<dbReference type="InterPro" id="IPR036058">
    <property type="entry name" value="Kazal_dom_sf"/>
</dbReference>
<organism evidence="2 3">
    <name type="scientific">Zootermopsis nevadensis</name>
    <name type="common">Dampwood termite</name>
    <dbReference type="NCBI Taxonomy" id="136037"/>
    <lineage>
        <taxon>Eukaryota</taxon>
        <taxon>Metazoa</taxon>
        <taxon>Ecdysozoa</taxon>
        <taxon>Arthropoda</taxon>
        <taxon>Hexapoda</taxon>
        <taxon>Insecta</taxon>
        <taxon>Pterygota</taxon>
        <taxon>Neoptera</taxon>
        <taxon>Polyneoptera</taxon>
        <taxon>Dictyoptera</taxon>
        <taxon>Blattodea</taxon>
        <taxon>Blattoidea</taxon>
        <taxon>Termitoidae</taxon>
        <taxon>Termopsidae</taxon>
        <taxon>Zootermopsis</taxon>
    </lineage>
</organism>
<reference evidence="2 3" key="1">
    <citation type="journal article" date="2014" name="Nat. Commun.">
        <title>Molecular traces of alternative social organization in a termite genome.</title>
        <authorList>
            <person name="Terrapon N."/>
            <person name="Li C."/>
            <person name="Robertson H.M."/>
            <person name="Ji L."/>
            <person name="Meng X."/>
            <person name="Booth W."/>
            <person name="Chen Z."/>
            <person name="Childers C.P."/>
            <person name="Glastad K.M."/>
            <person name="Gokhale K."/>
            <person name="Gowin J."/>
            <person name="Gronenberg W."/>
            <person name="Hermansen R.A."/>
            <person name="Hu H."/>
            <person name="Hunt B.G."/>
            <person name="Huylmans A.K."/>
            <person name="Khalil S.M."/>
            <person name="Mitchell R.D."/>
            <person name="Munoz-Torres M.C."/>
            <person name="Mustard J.A."/>
            <person name="Pan H."/>
            <person name="Reese J.T."/>
            <person name="Scharf M.E."/>
            <person name="Sun F."/>
            <person name="Vogel H."/>
            <person name="Xiao J."/>
            <person name="Yang W."/>
            <person name="Yang Z."/>
            <person name="Yang Z."/>
            <person name="Zhou J."/>
            <person name="Zhu J."/>
            <person name="Brent C.S."/>
            <person name="Elsik C.G."/>
            <person name="Goodisman M.A."/>
            <person name="Liberles D.A."/>
            <person name="Roe R.M."/>
            <person name="Vargo E.L."/>
            <person name="Vilcinskas A."/>
            <person name="Wang J."/>
            <person name="Bornberg-Bauer E."/>
            <person name="Korb J."/>
            <person name="Zhang G."/>
            <person name="Liebig J."/>
        </authorList>
    </citation>
    <scope>NUCLEOTIDE SEQUENCE [LARGE SCALE GENOMIC DNA]</scope>
    <source>
        <tissue evidence="2">Whole organism</tissue>
    </source>
</reference>
<accession>A0A067RL12</accession>
<dbReference type="CDD" id="cd00104">
    <property type="entry name" value="KAZAL_FS"/>
    <property type="match status" value="1"/>
</dbReference>
<dbReference type="PROSITE" id="PS51465">
    <property type="entry name" value="KAZAL_2"/>
    <property type="match status" value="1"/>
</dbReference>